<name>A0A7R8VBT8_TIMDO</name>
<protein>
    <submittedName>
        <fullName evidence="1">Uncharacterized protein</fullName>
    </submittedName>
</protein>
<gene>
    <name evidence="1" type="ORF">TDIB3V08_LOCUS722</name>
</gene>
<dbReference type="EMBL" id="OA564432">
    <property type="protein sequence ID" value="CAD7194295.1"/>
    <property type="molecule type" value="Genomic_DNA"/>
</dbReference>
<dbReference type="AlphaFoldDB" id="A0A7R8VBT8"/>
<accession>A0A7R8VBT8</accession>
<organism evidence="1">
    <name type="scientific">Timema douglasi</name>
    <name type="common">Walking stick</name>
    <dbReference type="NCBI Taxonomy" id="61478"/>
    <lineage>
        <taxon>Eukaryota</taxon>
        <taxon>Metazoa</taxon>
        <taxon>Ecdysozoa</taxon>
        <taxon>Arthropoda</taxon>
        <taxon>Hexapoda</taxon>
        <taxon>Insecta</taxon>
        <taxon>Pterygota</taxon>
        <taxon>Neoptera</taxon>
        <taxon>Polyneoptera</taxon>
        <taxon>Phasmatodea</taxon>
        <taxon>Timematodea</taxon>
        <taxon>Timematoidea</taxon>
        <taxon>Timematidae</taxon>
        <taxon>Timema</taxon>
    </lineage>
</organism>
<dbReference type="PANTHER" id="PTHR47272">
    <property type="entry name" value="DDE_TNP_1_7 DOMAIN-CONTAINING PROTEIN"/>
    <property type="match status" value="1"/>
</dbReference>
<reference evidence="1" key="1">
    <citation type="submission" date="2020-11" db="EMBL/GenBank/DDBJ databases">
        <authorList>
            <person name="Tran Van P."/>
        </authorList>
    </citation>
    <scope>NUCLEOTIDE SEQUENCE</scope>
</reference>
<proteinExistence type="predicted"/>
<sequence length="580" mass="65166">MDSRIDRERVSLVEKNTSNTPNSDSNPVIPVISDTLYCELMPLKKVNIKFKQFSCWVNTVMYQDNHVFSLKMQMYQLMKPWSHSTIVMVLNNTSLVSPFILVTKCGPLLNRYYSLNIIEKAPLDEASTLKKQVSDYYFQLTDTNNGIALIIFHDNNSVTVVSYLQGAKPIGKATRWNHKEHKLIIQMDQHSFIINYNCHIGGVDRLHQNISSCKMPKHPKENTLYQLFFTRYVVQTYLEKCSVRVAPGPSPKIDGFNRVIVKSVTQVRCGECHNNTNIVSLFQGMKPFNLLSREAVQPEGRCNEDLCRTQSYIRKLEVQRFRAGHSRTLILRHLYSENLNHYLHEGEHAQFLATIPDLIVRHDYHVLSLSIGLSPYLGGTCRHVAALPCRFLALGYGGAETFKARKNISLGPAPMAAWSKASLSQQSIRLPMTRALEKPPPVHPTKIRTSISPSSAVELNTTSALANYATEAGVYIKNHFSGIMVQGIIFVLDWPAKDEEMGDRIPAGSTDDTLTRELGVSRKILAHPPDNAQGDNTARTRRRVIVQFSFYSTLENTGESGSACVVTKGNRGESSCLCTG</sequence>
<evidence type="ECO:0000313" key="1">
    <source>
        <dbReference type="EMBL" id="CAD7194295.1"/>
    </source>
</evidence>